<dbReference type="STRING" id="400682.A0A1X7UST5"/>
<organism evidence="9">
    <name type="scientific">Amphimedon queenslandica</name>
    <name type="common">Sponge</name>
    <dbReference type="NCBI Taxonomy" id="400682"/>
    <lineage>
        <taxon>Eukaryota</taxon>
        <taxon>Metazoa</taxon>
        <taxon>Porifera</taxon>
        <taxon>Demospongiae</taxon>
        <taxon>Heteroscleromorpha</taxon>
        <taxon>Haplosclerida</taxon>
        <taxon>Niphatidae</taxon>
        <taxon>Amphimedon</taxon>
    </lineage>
</organism>
<evidence type="ECO:0000313" key="9">
    <source>
        <dbReference type="EnsemblMetazoa" id="Aqu2.1.30716_001"/>
    </source>
</evidence>
<dbReference type="PANTHER" id="PTHR24279">
    <property type="entry name" value="CYTOCHROME P450"/>
    <property type="match status" value="1"/>
</dbReference>
<dbReference type="GO" id="GO:0016705">
    <property type="term" value="F:oxidoreductase activity, acting on paired donors, with incorporation or reduction of molecular oxygen"/>
    <property type="evidence" value="ECO:0007669"/>
    <property type="project" value="InterPro"/>
</dbReference>
<dbReference type="Pfam" id="PF00067">
    <property type="entry name" value="p450"/>
    <property type="match status" value="1"/>
</dbReference>
<dbReference type="eggNOG" id="KOG0159">
    <property type="taxonomic scope" value="Eukaryota"/>
</dbReference>
<dbReference type="EnsemblMetazoa" id="Aqu2.1.30716_001">
    <property type="protein sequence ID" value="Aqu2.1.30716_001"/>
    <property type="gene ID" value="Aqu2.1.30716"/>
</dbReference>
<evidence type="ECO:0000256" key="1">
    <source>
        <dbReference type="ARBA" id="ARBA00001971"/>
    </source>
</evidence>
<comment type="similarity">
    <text evidence="2">Belongs to the cytochrome P450 family.</text>
</comment>
<dbReference type="InParanoid" id="A0A1X7UST5"/>
<dbReference type="InterPro" id="IPR036396">
    <property type="entry name" value="Cyt_P450_sf"/>
</dbReference>
<dbReference type="InterPro" id="IPR002401">
    <property type="entry name" value="Cyt_P450_E_grp-I"/>
</dbReference>
<evidence type="ECO:0000256" key="7">
    <source>
        <dbReference type="ARBA" id="ARBA00023033"/>
    </source>
</evidence>
<dbReference type="PRINTS" id="PR00463">
    <property type="entry name" value="EP450I"/>
</dbReference>
<proteinExistence type="inferred from homology"/>
<sequence>MNRFIRRSFSLASLHRRSSSAVYVNEADPSSLALWKSAKPFKQIPGPKCYPVIGALPTILTSITDEKPRGMLSLDWFKEYGSLYKLIVPGMSPILYTTDPEVFKVMVQNEASNKYPLRGVGFEDKLRWVCHKIGVPPFMFFTGGQEWKTLRSAMAKPATPRKVATFSNQLYNAAEELGTHWLSKRGEDSYITDIRDDLQQWALKGVVWFIFNKDLPVFEEGNQMANDFTKAAVNFTNAIGGMLQALPLYKLYPTAPFKNFKKAVNDMHAIGESMMKFRFEQLQKLAQEGEVLDEERISLVEHLLIEEKLTKEQALSQACDLLSAAVNDMHAIGESMMKSRFEQLQKLAQEGEVLNEERVSLMEHLLIEEKLTKEQALSQACDLLSTGVDASSNTAVFLLHHISKEPELQQALYDEVTSVCGLNGVPDFNDFQRMPLVRNCIKETLRLYPAAPIPRLAQTDMVIHGYKVPKNASIVFELFLIGRDPKLYPNPESFNPYRWEGKKEQDGLVTFGSLPFGAGVRMCYGRRLAELELHLLLANICRRFVLSTDQSSSLKLLKFLALKSKDPVRLHIKERELYDI</sequence>
<dbReference type="Gene3D" id="1.10.630.10">
    <property type="entry name" value="Cytochrome P450"/>
    <property type="match status" value="2"/>
</dbReference>
<reference evidence="9" key="1">
    <citation type="submission" date="2017-05" db="UniProtKB">
        <authorList>
            <consortium name="EnsemblMetazoa"/>
        </authorList>
    </citation>
    <scope>IDENTIFICATION</scope>
</reference>
<keyword evidence="4 8" id="KW-0479">Metal-binding</keyword>
<accession>A0A1X7UST5</accession>
<dbReference type="OrthoDB" id="3945418at2759"/>
<evidence type="ECO:0000256" key="5">
    <source>
        <dbReference type="ARBA" id="ARBA00023002"/>
    </source>
</evidence>
<dbReference type="PRINTS" id="PR00385">
    <property type="entry name" value="P450"/>
</dbReference>
<dbReference type="GO" id="GO:0004497">
    <property type="term" value="F:monooxygenase activity"/>
    <property type="evidence" value="ECO:0007669"/>
    <property type="project" value="UniProtKB-KW"/>
</dbReference>
<dbReference type="PANTHER" id="PTHR24279:SF120">
    <property type="entry name" value="CYTOCHROME P450"/>
    <property type="match status" value="1"/>
</dbReference>
<evidence type="ECO:0008006" key="10">
    <source>
        <dbReference type="Google" id="ProtNLM"/>
    </source>
</evidence>
<comment type="cofactor">
    <cofactor evidence="1 8">
        <name>heme</name>
        <dbReference type="ChEBI" id="CHEBI:30413"/>
    </cofactor>
</comment>
<protein>
    <recommendedName>
        <fullName evidence="10">Cytochrome P450</fullName>
    </recommendedName>
</protein>
<name>A0A1X7UST5_AMPQE</name>
<feature type="binding site" description="axial binding residue" evidence="8">
    <location>
        <position position="523"/>
    </location>
    <ligand>
        <name>heme</name>
        <dbReference type="ChEBI" id="CHEBI:30413"/>
    </ligand>
    <ligandPart>
        <name>Fe</name>
        <dbReference type="ChEBI" id="CHEBI:18248"/>
    </ligandPart>
</feature>
<evidence type="ECO:0000256" key="8">
    <source>
        <dbReference type="PIRSR" id="PIRSR602401-1"/>
    </source>
</evidence>
<keyword evidence="3 8" id="KW-0349">Heme</keyword>
<dbReference type="GO" id="GO:0005506">
    <property type="term" value="F:iron ion binding"/>
    <property type="evidence" value="ECO:0007669"/>
    <property type="project" value="InterPro"/>
</dbReference>
<dbReference type="InterPro" id="IPR001128">
    <property type="entry name" value="Cyt_P450"/>
</dbReference>
<dbReference type="SUPFAM" id="SSF48264">
    <property type="entry name" value="Cytochrome P450"/>
    <property type="match status" value="1"/>
</dbReference>
<evidence type="ECO:0000256" key="4">
    <source>
        <dbReference type="ARBA" id="ARBA00022723"/>
    </source>
</evidence>
<dbReference type="InterPro" id="IPR050479">
    <property type="entry name" value="CYP11_CYP27_families"/>
</dbReference>
<dbReference type="AlphaFoldDB" id="A0A1X7UST5"/>
<dbReference type="OMA" id="MANDFTK"/>
<evidence type="ECO:0000256" key="3">
    <source>
        <dbReference type="ARBA" id="ARBA00022617"/>
    </source>
</evidence>
<keyword evidence="6 8" id="KW-0408">Iron</keyword>
<keyword evidence="7" id="KW-0503">Monooxygenase</keyword>
<dbReference type="GO" id="GO:0020037">
    <property type="term" value="F:heme binding"/>
    <property type="evidence" value="ECO:0007669"/>
    <property type="project" value="InterPro"/>
</dbReference>
<evidence type="ECO:0000256" key="2">
    <source>
        <dbReference type="ARBA" id="ARBA00010617"/>
    </source>
</evidence>
<keyword evidence="5" id="KW-0560">Oxidoreductase</keyword>
<evidence type="ECO:0000256" key="6">
    <source>
        <dbReference type="ARBA" id="ARBA00023004"/>
    </source>
</evidence>